<sequence>MPSKIKYMYGCKHDNPNILSTVVFERGLELPAIFCNNCITICSICLKKEKTKKYDKLELCEKCYLNVIKTLKH</sequence>
<protein>
    <submittedName>
        <fullName evidence="1">Uncharacterized protein</fullName>
    </submittedName>
</protein>
<evidence type="ECO:0000313" key="2">
    <source>
        <dbReference type="Proteomes" id="UP000004440"/>
    </source>
</evidence>
<keyword evidence="2" id="KW-1185">Reference proteome</keyword>
<accession>F9CY34</accession>
<evidence type="ECO:0000313" key="1">
    <source>
        <dbReference type="EMBL" id="EGP94389.1"/>
    </source>
</evidence>
<gene>
    <name evidence="1" type="ORF">MY1_1640</name>
</gene>
<dbReference type="EMBL" id="AFPU01000001">
    <property type="protein sequence ID" value="EGP94389.1"/>
    <property type="molecule type" value="Genomic_DNA"/>
</dbReference>
<dbReference type="Proteomes" id="UP000004440">
    <property type="component" value="Unassembled WGS sequence"/>
</dbReference>
<proteinExistence type="predicted"/>
<name>F9CY34_9ARCH</name>
<organism evidence="1 2">
    <name type="scientific">Nitrosarchaeum koreense MY1</name>
    <dbReference type="NCBI Taxonomy" id="1001994"/>
    <lineage>
        <taxon>Archaea</taxon>
        <taxon>Nitrososphaerota</taxon>
        <taxon>Nitrososphaeria</taxon>
        <taxon>Nitrosopumilales</taxon>
        <taxon>Nitrosopumilaceae</taxon>
        <taxon>Nitrosarchaeum</taxon>
    </lineage>
</organism>
<reference evidence="1 2" key="1">
    <citation type="journal article" date="2011" name="J. Bacteriol.">
        <title>Genome Sequence of an Ammonia-Oxidizing Soil Archaeon, "Candidatus Nitrosoarchaeum koreensis" MY1.</title>
        <authorList>
            <person name="Kim B.K."/>
            <person name="Jung M.Y."/>
            <person name="Yu D.S."/>
            <person name="Park S.J."/>
            <person name="Oh T.K."/>
            <person name="Rhee S.K."/>
            <person name="Kim J.F."/>
        </authorList>
    </citation>
    <scope>NUCLEOTIDE SEQUENCE [LARGE SCALE GENOMIC DNA]</scope>
    <source>
        <strain evidence="1 2">MY1</strain>
    </source>
</reference>
<dbReference type="AlphaFoldDB" id="F9CY34"/>
<comment type="caution">
    <text evidence="1">The sequence shown here is derived from an EMBL/GenBank/DDBJ whole genome shotgun (WGS) entry which is preliminary data.</text>
</comment>